<evidence type="ECO:0000256" key="3">
    <source>
        <dbReference type="ARBA" id="ARBA00022692"/>
    </source>
</evidence>
<dbReference type="InterPro" id="IPR003838">
    <property type="entry name" value="ABC3_permease_C"/>
</dbReference>
<dbReference type="Pfam" id="PF02687">
    <property type="entry name" value="FtsX"/>
    <property type="match status" value="1"/>
</dbReference>
<feature type="transmembrane region" description="Helical" evidence="6">
    <location>
        <begin position="352"/>
        <end position="370"/>
    </location>
</feature>
<dbReference type="EMBL" id="VBOR01000020">
    <property type="protein sequence ID" value="TMQ51141.1"/>
    <property type="molecule type" value="Genomic_DNA"/>
</dbReference>
<proteinExistence type="predicted"/>
<comment type="subcellular location">
    <subcellularLocation>
        <location evidence="1">Cell membrane</location>
        <topology evidence="1">Multi-pass membrane protein</topology>
    </subcellularLocation>
</comment>
<keyword evidence="3 6" id="KW-0812">Transmembrane</keyword>
<evidence type="ECO:0000256" key="5">
    <source>
        <dbReference type="ARBA" id="ARBA00023136"/>
    </source>
</evidence>
<evidence type="ECO:0000256" key="1">
    <source>
        <dbReference type="ARBA" id="ARBA00004651"/>
    </source>
</evidence>
<organism evidence="9 10">
    <name type="scientific">Eiseniibacteriota bacterium</name>
    <dbReference type="NCBI Taxonomy" id="2212470"/>
    <lineage>
        <taxon>Bacteria</taxon>
        <taxon>Candidatus Eiseniibacteriota</taxon>
    </lineage>
</organism>
<dbReference type="GO" id="GO:0005886">
    <property type="term" value="C:plasma membrane"/>
    <property type="evidence" value="ECO:0007669"/>
    <property type="project" value="UniProtKB-SubCell"/>
</dbReference>
<protein>
    <submittedName>
        <fullName evidence="9">FtsX-like permease family protein</fullName>
    </submittedName>
</protein>
<dbReference type="PANTHER" id="PTHR30572">
    <property type="entry name" value="MEMBRANE COMPONENT OF TRANSPORTER-RELATED"/>
    <property type="match status" value="1"/>
</dbReference>
<dbReference type="PANTHER" id="PTHR30572:SF15">
    <property type="entry name" value="ABC TRANSPORTER PERMEASE"/>
    <property type="match status" value="1"/>
</dbReference>
<dbReference type="Proteomes" id="UP000316292">
    <property type="component" value="Unassembled WGS sequence"/>
</dbReference>
<feature type="domain" description="ABC3 transporter permease C-terminal" evidence="7">
    <location>
        <begin position="259"/>
        <end position="378"/>
    </location>
</feature>
<feature type="transmembrane region" description="Helical" evidence="6">
    <location>
        <begin position="300"/>
        <end position="324"/>
    </location>
</feature>
<name>A0A538SID9_UNCEI</name>
<evidence type="ECO:0000259" key="8">
    <source>
        <dbReference type="Pfam" id="PF12704"/>
    </source>
</evidence>
<reference evidence="9 10" key="1">
    <citation type="journal article" date="2019" name="Nat. Microbiol.">
        <title>Mediterranean grassland soil C-N compound turnover is dependent on rainfall and depth, and is mediated by genomically divergent microorganisms.</title>
        <authorList>
            <person name="Diamond S."/>
            <person name="Andeer P.F."/>
            <person name="Li Z."/>
            <person name="Crits-Christoph A."/>
            <person name="Burstein D."/>
            <person name="Anantharaman K."/>
            <person name="Lane K.R."/>
            <person name="Thomas B.C."/>
            <person name="Pan C."/>
            <person name="Northen T.R."/>
            <person name="Banfield J.F."/>
        </authorList>
    </citation>
    <scope>NUCLEOTIDE SEQUENCE [LARGE SCALE GENOMIC DNA]</scope>
    <source>
        <strain evidence="9">WS_1</strain>
    </source>
</reference>
<accession>A0A538SID9</accession>
<feature type="transmembrane region" description="Helical" evidence="6">
    <location>
        <begin position="256"/>
        <end position="280"/>
    </location>
</feature>
<evidence type="ECO:0000259" key="7">
    <source>
        <dbReference type="Pfam" id="PF02687"/>
    </source>
</evidence>
<feature type="domain" description="MacB-like periplasmic core" evidence="8">
    <location>
        <begin position="19"/>
        <end position="226"/>
    </location>
</feature>
<keyword evidence="5 6" id="KW-0472">Membrane</keyword>
<gene>
    <name evidence="9" type="ORF">E6K71_00760</name>
</gene>
<comment type="caution">
    <text evidence="9">The sequence shown here is derived from an EMBL/GenBank/DDBJ whole genome shotgun (WGS) entry which is preliminary data.</text>
</comment>
<evidence type="ECO:0000256" key="4">
    <source>
        <dbReference type="ARBA" id="ARBA00022989"/>
    </source>
</evidence>
<dbReference type="InterPro" id="IPR025857">
    <property type="entry name" value="MacB_PCD"/>
</dbReference>
<evidence type="ECO:0000256" key="6">
    <source>
        <dbReference type="SAM" id="Phobius"/>
    </source>
</evidence>
<feature type="transmembrane region" description="Helical" evidence="6">
    <location>
        <begin position="21"/>
        <end position="43"/>
    </location>
</feature>
<evidence type="ECO:0000313" key="9">
    <source>
        <dbReference type="EMBL" id="TMQ51141.1"/>
    </source>
</evidence>
<dbReference type="Pfam" id="PF12704">
    <property type="entry name" value="MacB_PCD"/>
    <property type="match status" value="1"/>
</dbReference>
<dbReference type="InterPro" id="IPR050250">
    <property type="entry name" value="Macrolide_Exporter_MacB"/>
</dbReference>
<evidence type="ECO:0000256" key="2">
    <source>
        <dbReference type="ARBA" id="ARBA00022475"/>
    </source>
</evidence>
<sequence>MSVPLAYNLRNLFARKVSTTLTALGIGLVSWVFIFTLALAGGFQSALQKTGSHENAIVVRSGSTAELTSIIPREAAAAIESQPEIARAPDGTPLATHELVVLWNLERKNGTSTNVVVRGVTPKSFALRPRIRLVEGRMFRPGLEEVVVGRLANARIAHLAVGDRIKLAGRAWSVVGVFDAQGTSFDSEIWGDVELFMPVFDRPVYQSVTFRLDDPSHFGAIQKRLESDPRMSVQVKHEDDFYAAQSATLAGLLRGLGLFVTLIMALGAVFGALNTMYAAVGARAKEIGTLLALGFSRGAILTSFLIESVLLATLGGLLGCLLALPVNGITTSTTNFASFSEIAFRFEVTPSMLLSGMIFAAVMGALGGWFPSRNAARRVIVEALRQA</sequence>
<keyword evidence="4 6" id="KW-1133">Transmembrane helix</keyword>
<evidence type="ECO:0000313" key="10">
    <source>
        <dbReference type="Proteomes" id="UP000316292"/>
    </source>
</evidence>
<dbReference type="AlphaFoldDB" id="A0A538SID9"/>
<keyword evidence="2" id="KW-1003">Cell membrane</keyword>
<dbReference type="GO" id="GO:0022857">
    <property type="term" value="F:transmembrane transporter activity"/>
    <property type="evidence" value="ECO:0007669"/>
    <property type="project" value="TreeGrafter"/>
</dbReference>